<feature type="non-terminal residue" evidence="15">
    <location>
        <position position="1"/>
    </location>
</feature>
<dbReference type="EMBL" id="KN832982">
    <property type="protein sequence ID" value="KIM86489.1"/>
    <property type="molecule type" value="Genomic_DNA"/>
</dbReference>
<evidence type="ECO:0000256" key="3">
    <source>
        <dbReference type="ARBA" id="ARBA00022448"/>
    </source>
</evidence>
<keyword evidence="5" id="KW-0677">Repeat</keyword>
<feature type="domain" description="Clathrin/coatomer adaptor adaptin-like N-terminal" evidence="12">
    <location>
        <begin position="32"/>
        <end position="274"/>
    </location>
</feature>
<keyword evidence="8" id="KW-0333">Golgi apparatus</keyword>
<evidence type="ECO:0000256" key="11">
    <source>
        <dbReference type="SAM" id="MobiDB-lite"/>
    </source>
</evidence>
<name>A0A0C3G3K7_PILCF</name>
<dbReference type="GO" id="GO:0006886">
    <property type="term" value="P:intracellular protein transport"/>
    <property type="evidence" value="ECO:0007669"/>
    <property type="project" value="InterPro"/>
</dbReference>
<comment type="subcellular location">
    <subcellularLocation>
        <location evidence="2">Cytoplasmic vesicle</location>
        <location evidence="2">COPI-coated vesicle membrane</location>
        <topology evidence="2">Peripheral membrane protein</topology>
        <orientation evidence="2">Cytoplasmic side</orientation>
    </subcellularLocation>
    <subcellularLocation>
        <location evidence="1">Golgi apparatus membrane</location>
        <topology evidence="1">Peripheral membrane protein</topology>
        <orientation evidence="1">Cytoplasmic side</orientation>
    </subcellularLocation>
</comment>
<dbReference type="InterPro" id="IPR029446">
    <property type="entry name" value="COPB1_appendage_platform_dom"/>
</dbReference>
<evidence type="ECO:0000313" key="15">
    <source>
        <dbReference type="EMBL" id="KIM86489.1"/>
    </source>
</evidence>
<sequence length="715" mass="79030">ILAAESDATCKRNAFVFLAHCAMPKAVEWILGIYEQISGLDELLQMSVIEVIWLDCKNDSAHRVTAASCFINIVIKESDNNVKLIVIDRLDTLRSKHGHILDGLIMDVLQVLSSADMEVRRKAMSIVLSMTSSRNVEEVAIFLKKQLQKTQEADYDKVSEYRQLLIQSIHVTAIKFSEVAASVVHALMEFLGDLNNPSALDVVAFVREVVEKFPHLRQTICERLIQTLSEVKSSKVFRAVLRILGEYIESVSDIQSTLQEIRKVLGEIPILALEQRLLDEANGSEEPDGDASGKKDEKLKEGGGKPRVLADGTYATESAYTSTTTARLEAVKAAAKPPLRTLILGGDFFTGAVLATALAKLVLRFDELTSDSTASNILRAEAMLIMTSIIRVGQSKFVTVPIDEDSHERIFNCIQTLSELEATPTVHEIFLQDTKAAYTKMLDAQEAKAAERKDAESTKAVIVQVDDLLTFRQFSKKSADDAIDYDEDVGRATGSTEIREDFISNLSRISQLTGFSDPIYAEAYVKMHGFDIMLDVLLINQTSNTLQNLCLDFATLDDLKLVERPGVYTIAPHGFQSIKATIKVSSTETGVIFGSILWEGPAMSEACVILNDIRIDIMDYIKPAYCNEAQMLSSGMWTEFKWENRGAMSGHCDFLSANMYARSLFGEDALANLSIEKTEAGNITGHVRIRSKTQGIALSLGDHITMAQKDNKPSV</sequence>
<keyword evidence="7" id="KW-0653">Protein transport</keyword>
<keyword evidence="4" id="KW-0963">Cytoplasm</keyword>
<organism evidence="15 16">
    <name type="scientific">Piloderma croceum (strain F 1598)</name>
    <dbReference type="NCBI Taxonomy" id="765440"/>
    <lineage>
        <taxon>Eukaryota</taxon>
        <taxon>Fungi</taxon>
        <taxon>Dikarya</taxon>
        <taxon>Basidiomycota</taxon>
        <taxon>Agaricomycotina</taxon>
        <taxon>Agaricomycetes</taxon>
        <taxon>Agaricomycetidae</taxon>
        <taxon>Atheliales</taxon>
        <taxon>Atheliaceae</taxon>
        <taxon>Piloderma</taxon>
    </lineage>
</organism>
<evidence type="ECO:0000256" key="4">
    <source>
        <dbReference type="ARBA" id="ARBA00022490"/>
    </source>
</evidence>
<feature type="domain" description="Coatomer beta subunit C-terminal" evidence="13">
    <location>
        <begin position="465"/>
        <end position="599"/>
    </location>
</feature>
<dbReference type="GO" id="GO:0000139">
    <property type="term" value="C:Golgi membrane"/>
    <property type="evidence" value="ECO:0007669"/>
    <property type="project" value="UniProtKB-SubCell"/>
</dbReference>
<evidence type="ECO:0000256" key="7">
    <source>
        <dbReference type="ARBA" id="ARBA00022927"/>
    </source>
</evidence>
<dbReference type="Pfam" id="PF01602">
    <property type="entry name" value="Adaptin_N"/>
    <property type="match status" value="1"/>
</dbReference>
<keyword evidence="10" id="KW-0968">Cytoplasmic vesicle</keyword>
<evidence type="ECO:0000256" key="1">
    <source>
        <dbReference type="ARBA" id="ARBA00004255"/>
    </source>
</evidence>
<evidence type="ECO:0000256" key="5">
    <source>
        <dbReference type="ARBA" id="ARBA00022737"/>
    </source>
</evidence>
<gene>
    <name evidence="15" type="ORF">PILCRDRAFT_816436</name>
</gene>
<feature type="region of interest" description="Disordered" evidence="11">
    <location>
        <begin position="281"/>
        <end position="309"/>
    </location>
</feature>
<evidence type="ECO:0000259" key="12">
    <source>
        <dbReference type="Pfam" id="PF01602"/>
    </source>
</evidence>
<dbReference type="SUPFAM" id="SSF48371">
    <property type="entry name" value="ARM repeat"/>
    <property type="match status" value="1"/>
</dbReference>
<feature type="domain" description="Coatomer beta subunit appendage platform" evidence="14">
    <location>
        <begin position="605"/>
        <end position="645"/>
    </location>
</feature>
<dbReference type="GO" id="GO:0006891">
    <property type="term" value="P:intra-Golgi vesicle-mediated transport"/>
    <property type="evidence" value="ECO:0007669"/>
    <property type="project" value="TreeGrafter"/>
</dbReference>
<dbReference type="STRING" id="765440.A0A0C3G3K7"/>
<dbReference type="InterPro" id="IPR002553">
    <property type="entry name" value="Clathrin/coatomer_adapt-like_N"/>
</dbReference>
<dbReference type="OrthoDB" id="10261439at2759"/>
<dbReference type="Pfam" id="PF14806">
    <property type="entry name" value="Coatomer_b_Cpla"/>
    <property type="match status" value="2"/>
</dbReference>
<evidence type="ECO:0000256" key="8">
    <source>
        <dbReference type="ARBA" id="ARBA00023034"/>
    </source>
</evidence>
<dbReference type="AlphaFoldDB" id="A0A0C3G3K7"/>
<keyword evidence="9" id="KW-0472">Membrane</keyword>
<reference evidence="15 16" key="1">
    <citation type="submission" date="2014-04" db="EMBL/GenBank/DDBJ databases">
        <authorList>
            <consortium name="DOE Joint Genome Institute"/>
            <person name="Kuo A."/>
            <person name="Tarkka M."/>
            <person name="Buscot F."/>
            <person name="Kohler A."/>
            <person name="Nagy L.G."/>
            <person name="Floudas D."/>
            <person name="Copeland A."/>
            <person name="Barry K.W."/>
            <person name="Cichocki N."/>
            <person name="Veneault-Fourrey C."/>
            <person name="LaButti K."/>
            <person name="Lindquist E.A."/>
            <person name="Lipzen A."/>
            <person name="Lundell T."/>
            <person name="Morin E."/>
            <person name="Murat C."/>
            <person name="Sun H."/>
            <person name="Tunlid A."/>
            <person name="Henrissat B."/>
            <person name="Grigoriev I.V."/>
            <person name="Hibbett D.S."/>
            <person name="Martin F."/>
            <person name="Nordberg H.P."/>
            <person name="Cantor M.N."/>
            <person name="Hua S.X."/>
        </authorList>
    </citation>
    <scope>NUCLEOTIDE SEQUENCE [LARGE SCALE GENOMIC DNA]</scope>
    <source>
        <strain evidence="15 16">F 1598</strain>
    </source>
</reference>
<evidence type="ECO:0000256" key="2">
    <source>
        <dbReference type="ARBA" id="ARBA00004347"/>
    </source>
</evidence>
<dbReference type="InterPro" id="IPR016024">
    <property type="entry name" value="ARM-type_fold"/>
</dbReference>
<evidence type="ECO:0000313" key="16">
    <source>
        <dbReference type="Proteomes" id="UP000054166"/>
    </source>
</evidence>
<dbReference type="GO" id="GO:0005198">
    <property type="term" value="F:structural molecule activity"/>
    <property type="evidence" value="ECO:0007669"/>
    <property type="project" value="InterPro"/>
</dbReference>
<dbReference type="InterPro" id="IPR011710">
    <property type="entry name" value="Coatomer_bsu_C"/>
</dbReference>
<protein>
    <recommendedName>
        <fullName evidence="17">Coatomer subunit beta</fullName>
    </recommendedName>
</protein>
<evidence type="ECO:0000256" key="9">
    <source>
        <dbReference type="ARBA" id="ARBA00023136"/>
    </source>
</evidence>
<evidence type="ECO:0000259" key="14">
    <source>
        <dbReference type="Pfam" id="PF14806"/>
    </source>
</evidence>
<dbReference type="Proteomes" id="UP000054166">
    <property type="component" value="Unassembled WGS sequence"/>
</dbReference>
<evidence type="ECO:0008006" key="17">
    <source>
        <dbReference type="Google" id="ProtNLM"/>
    </source>
</evidence>
<reference evidence="16" key="2">
    <citation type="submission" date="2015-01" db="EMBL/GenBank/DDBJ databases">
        <title>Evolutionary Origins and Diversification of the Mycorrhizal Mutualists.</title>
        <authorList>
            <consortium name="DOE Joint Genome Institute"/>
            <consortium name="Mycorrhizal Genomics Consortium"/>
            <person name="Kohler A."/>
            <person name="Kuo A."/>
            <person name="Nagy L.G."/>
            <person name="Floudas D."/>
            <person name="Copeland A."/>
            <person name="Barry K.W."/>
            <person name="Cichocki N."/>
            <person name="Veneault-Fourrey C."/>
            <person name="LaButti K."/>
            <person name="Lindquist E.A."/>
            <person name="Lipzen A."/>
            <person name="Lundell T."/>
            <person name="Morin E."/>
            <person name="Murat C."/>
            <person name="Riley R."/>
            <person name="Ohm R."/>
            <person name="Sun H."/>
            <person name="Tunlid A."/>
            <person name="Henrissat B."/>
            <person name="Grigoriev I.V."/>
            <person name="Hibbett D.S."/>
            <person name="Martin F."/>
        </authorList>
    </citation>
    <scope>NUCLEOTIDE SEQUENCE [LARGE SCALE GENOMIC DNA]</scope>
    <source>
        <strain evidence="16">F 1598</strain>
    </source>
</reference>
<keyword evidence="16" id="KW-1185">Reference proteome</keyword>
<dbReference type="GO" id="GO:0030126">
    <property type="term" value="C:COPI vesicle coat"/>
    <property type="evidence" value="ECO:0007669"/>
    <property type="project" value="InterPro"/>
</dbReference>
<feature type="domain" description="Coatomer beta subunit appendage platform" evidence="14">
    <location>
        <begin position="648"/>
        <end position="704"/>
    </location>
</feature>
<keyword evidence="6" id="KW-0931">ER-Golgi transport</keyword>
<evidence type="ECO:0000259" key="13">
    <source>
        <dbReference type="Pfam" id="PF07718"/>
    </source>
</evidence>
<feature type="compositionally biased region" description="Basic and acidic residues" evidence="11">
    <location>
        <begin position="291"/>
        <end position="304"/>
    </location>
</feature>
<keyword evidence="3" id="KW-0813">Transport</keyword>
<evidence type="ECO:0000256" key="10">
    <source>
        <dbReference type="ARBA" id="ARBA00023329"/>
    </source>
</evidence>
<dbReference type="InterPro" id="IPR016460">
    <property type="entry name" value="COPB1"/>
</dbReference>
<dbReference type="Gene3D" id="1.25.10.10">
    <property type="entry name" value="Leucine-rich Repeat Variant"/>
    <property type="match status" value="1"/>
</dbReference>
<evidence type="ECO:0000256" key="6">
    <source>
        <dbReference type="ARBA" id="ARBA00022892"/>
    </source>
</evidence>
<proteinExistence type="predicted"/>
<dbReference type="Pfam" id="PF07718">
    <property type="entry name" value="Coatamer_beta_C"/>
    <property type="match status" value="1"/>
</dbReference>
<dbReference type="InParanoid" id="A0A0C3G3K7"/>
<dbReference type="PANTHER" id="PTHR10635:SF0">
    <property type="entry name" value="COATOMER SUBUNIT BETA"/>
    <property type="match status" value="1"/>
</dbReference>
<dbReference type="GO" id="GO:0006888">
    <property type="term" value="P:endoplasmic reticulum to Golgi vesicle-mediated transport"/>
    <property type="evidence" value="ECO:0007669"/>
    <property type="project" value="TreeGrafter"/>
</dbReference>
<dbReference type="PANTHER" id="PTHR10635">
    <property type="entry name" value="COATOMER SUBUNIT BETA"/>
    <property type="match status" value="1"/>
</dbReference>
<dbReference type="HOGENOM" id="CLU_028830_0_0_1"/>
<dbReference type="FunCoup" id="A0A0C3G3K7">
    <property type="interactions" value="702"/>
</dbReference>
<accession>A0A0C3G3K7</accession>
<dbReference type="InterPro" id="IPR011989">
    <property type="entry name" value="ARM-like"/>
</dbReference>